<comment type="subunit">
    <text evidence="8">Associates with the spliceosome.</text>
</comment>
<feature type="compositionally biased region" description="Basic and acidic residues" evidence="9">
    <location>
        <begin position="127"/>
        <end position="141"/>
    </location>
</feature>
<dbReference type="InterPro" id="IPR000504">
    <property type="entry name" value="RRM_dom"/>
</dbReference>
<dbReference type="InterPro" id="IPR040052">
    <property type="entry name" value="RBM17"/>
</dbReference>
<evidence type="ECO:0000256" key="7">
    <source>
        <dbReference type="ARBA" id="ARBA00074919"/>
    </source>
</evidence>
<evidence type="ECO:0000256" key="3">
    <source>
        <dbReference type="ARBA" id="ARBA00022884"/>
    </source>
</evidence>
<evidence type="ECO:0000256" key="8">
    <source>
        <dbReference type="PIRNR" id="PIRNR031066"/>
    </source>
</evidence>
<evidence type="ECO:0000313" key="12">
    <source>
        <dbReference type="EMBL" id="KAK7485120.1"/>
    </source>
</evidence>
<dbReference type="PIRSF" id="PIRSF031066">
    <property type="entry name" value="Splicing_factor_SPF45"/>
    <property type="match status" value="1"/>
</dbReference>
<evidence type="ECO:0000256" key="9">
    <source>
        <dbReference type="SAM" id="MobiDB-lite"/>
    </source>
</evidence>
<dbReference type="InterPro" id="IPR035979">
    <property type="entry name" value="RBD_domain_sf"/>
</dbReference>
<evidence type="ECO:0000256" key="5">
    <source>
        <dbReference type="ARBA" id="ARBA00023242"/>
    </source>
</evidence>
<evidence type="ECO:0000259" key="11">
    <source>
        <dbReference type="PROSITE" id="PS50174"/>
    </source>
</evidence>
<keyword evidence="3 8" id="KW-0694">RNA-binding</keyword>
<comment type="subunit">
    <text evidence="6">Binds SXL. Associates with the spliceosome. Interacts with SF3B1, SF1 and U2AF2.</text>
</comment>
<dbReference type="SMART" id="SM00361">
    <property type="entry name" value="RRM_1"/>
    <property type="match status" value="1"/>
</dbReference>
<dbReference type="GO" id="GO:0005654">
    <property type="term" value="C:nucleoplasm"/>
    <property type="evidence" value="ECO:0007669"/>
    <property type="project" value="UniProtKB-UniRule"/>
</dbReference>
<feature type="domain" description="G-patch" evidence="11">
    <location>
        <begin position="160"/>
        <end position="200"/>
    </location>
</feature>
<name>A0ABD0KDU8_9CAEN</name>
<dbReference type="InterPro" id="IPR003954">
    <property type="entry name" value="RRM_euk-type"/>
</dbReference>
<dbReference type="GO" id="GO:0003723">
    <property type="term" value="F:RNA binding"/>
    <property type="evidence" value="ECO:0007669"/>
    <property type="project" value="UniProtKB-UniRule"/>
</dbReference>
<comment type="subcellular location">
    <subcellularLocation>
        <location evidence="1 8">Nucleus</location>
    </subcellularLocation>
</comment>
<dbReference type="SUPFAM" id="SSF54928">
    <property type="entry name" value="RNA-binding domain, RBD"/>
    <property type="match status" value="1"/>
</dbReference>
<dbReference type="PROSITE" id="PS50102">
    <property type="entry name" value="RRM"/>
    <property type="match status" value="1"/>
</dbReference>
<comment type="caution">
    <text evidence="12">The sequence shown here is derived from an EMBL/GenBank/DDBJ whole genome shotgun (WGS) entry which is preliminary data.</text>
</comment>
<gene>
    <name evidence="12" type="ORF">BaRGS_00023660</name>
</gene>
<evidence type="ECO:0000313" key="13">
    <source>
        <dbReference type="Proteomes" id="UP001519460"/>
    </source>
</evidence>
<dbReference type="AlphaFoldDB" id="A0ABD0KDU8"/>
<dbReference type="InterPro" id="IPR034653">
    <property type="entry name" value="SPF45_RRM"/>
</dbReference>
<dbReference type="Proteomes" id="UP001519460">
    <property type="component" value="Unassembled WGS sequence"/>
</dbReference>
<organism evidence="12 13">
    <name type="scientific">Batillaria attramentaria</name>
    <dbReference type="NCBI Taxonomy" id="370345"/>
    <lineage>
        <taxon>Eukaryota</taxon>
        <taxon>Metazoa</taxon>
        <taxon>Spiralia</taxon>
        <taxon>Lophotrochozoa</taxon>
        <taxon>Mollusca</taxon>
        <taxon>Gastropoda</taxon>
        <taxon>Caenogastropoda</taxon>
        <taxon>Sorbeoconcha</taxon>
        <taxon>Cerithioidea</taxon>
        <taxon>Batillariidae</taxon>
        <taxon>Batillaria</taxon>
    </lineage>
</organism>
<dbReference type="Pfam" id="PF00076">
    <property type="entry name" value="RRM_1"/>
    <property type="match status" value="1"/>
</dbReference>
<dbReference type="PANTHER" id="PTHR13288">
    <property type="entry name" value="SPLICING FACTOR 45 SPF45"/>
    <property type="match status" value="1"/>
</dbReference>
<protein>
    <recommendedName>
        <fullName evidence="7 8">Splicing factor 45</fullName>
    </recommendedName>
    <alternativeName>
        <fullName evidence="8">RNA-binding motif protein 17</fullName>
    </alternativeName>
</protein>
<evidence type="ECO:0000256" key="1">
    <source>
        <dbReference type="ARBA" id="ARBA00004123"/>
    </source>
</evidence>
<evidence type="ECO:0000256" key="2">
    <source>
        <dbReference type="ARBA" id="ARBA00022664"/>
    </source>
</evidence>
<dbReference type="CDD" id="cd12647">
    <property type="entry name" value="RRM_UHM_SPF45"/>
    <property type="match status" value="1"/>
</dbReference>
<sequence>MSLYDGLDIDNKESTGSTKAVPGWSSGYKLLQSQLQAKKASLLQSTKKQRTSVLAPVVDLKRHGEDVPISFNMQTGKIERVAAPAPVLPAAPFIASEAIPSFTGVADEYNPLLPNEYEDLVKKKKEKKEEDRRRDLEERNAGRSSHRTTTITDGGHRSETNSVATKIMAKYGYREGQGLGKSEQGMSTALYVEKTSKRGGKIIHEKDIPKEMPKEPVSNTNLMKNPSKVILLTNMVGPGEVDEELEPETAEECTKYGKVIKVVIFEMPNVSDEEAVRIFVEFERMESAIKAIVDLNGRYFGGRVVRGGFYNLDKFRRLDLAGPLE</sequence>
<dbReference type="Pfam" id="PF01585">
    <property type="entry name" value="G-patch"/>
    <property type="match status" value="1"/>
</dbReference>
<comment type="function">
    <text evidence="8">Splice factor that binds to the single-stranded 3'AG at the exon/intron border and promotes its utilization in the second catalytic step. Involved in the regulation of alternative splicing and the utilization of cryptic splice sites.</text>
</comment>
<keyword evidence="13" id="KW-1185">Reference proteome</keyword>
<dbReference type="GO" id="GO:0045292">
    <property type="term" value="P:mRNA cis splicing, via spliceosome"/>
    <property type="evidence" value="ECO:0007669"/>
    <property type="project" value="UniProtKB-UniRule"/>
</dbReference>
<keyword evidence="2 8" id="KW-0507">mRNA processing</keyword>
<keyword evidence="5 8" id="KW-0539">Nucleus</keyword>
<feature type="domain" description="RRM" evidence="10">
    <location>
        <begin position="228"/>
        <end position="306"/>
    </location>
</feature>
<feature type="region of interest" description="Disordered" evidence="9">
    <location>
        <begin position="1"/>
        <end position="23"/>
    </location>
</feature>
<proteinExistence type="predicted"/>
<dbReference type="SMART" id="SM00443">
    <property type="entry name" value="G_patch"/>
    <property type="match status" value="1"/>
</dbReference>
<feature type="region of interest" description="Disordered" evidence="9">
    <location>
        <begin position="123"/>
        <end position="162"/>
    </location>
</feature>
<accession>A0ABD0KDU8</accession>
<keyword evidence="8" id="KW-0747">Spliceosome</keyword>
<reference evidence="12 13" key="1">
    <citation type="journal article" date="2023" name="Sci. Data">
        <title>Genome assembly of the Korean intertidal mud-creeper Batillaria attramentaria.</title>
        <authorList>
            <person name="Patra A.K."/>
            <person name="Ho P.T."/>
            <person name="Jun S."/>
            <person name="Lee S.J."/>
            <person name="Kim Y."/>
            <person name="Won Y.J."/>
        </authorList>
    </citation>
    <scope>NUCLEOTIDE SEQUENCE [LARGE SCALE GENOMIC DNA]</scope>
    <source>
        <strain evidence="12">Wonlab-2016</strain>
    </source>
</reference>
<evidence type="ECO:0000256" key="4">
    <source>
        <dbReference type="ARBA" id="ARBA00023187"/>
    </source>
</evidence>
<dbReference type="InterPro" id="IPR000467">
    <property type="entry name" value="G_patch_dom"/>
</dbReference>
<dbReference type="EMBL" id="JACVVK020000199">
    <property type="protein sequence ID" value="KAK7485120.1"/>
    <property type="molecule type" value="Genomic_DNA"/>
</dbReference>
<dbReference type="InterPro" id="IPR012677">
    <property type="entry name" value="Nucleotide-bd_a/b_plait_sf"/>
</dbReference>
<evidence type="ECO:0000256" key="6">
    <source>
        <dbReference type="ARBA" id="ARBA00065586"/>
    </source>
</evidence>
<evidence type="ECO:0000259" key="10">
    <source>
        <dbReference type="PROSITE" id="PS50102"/>
    </source>
</evidence>
<dbReference type="FunFam" id="3.30.70.330:FF:000079">
    <property type="entry name" value="Putative splicing factor 45"/>
    <property type="match status" value="1"/>
</dbReference>
<dbReference type="PANTHER" id="PTHR13288:SF8">
    <property type="entry name" value="SPLICING FACTOR 45"/>
    <property type="match status" value="1"/>
</dbReference>
<dbReference type="Gene3D" id="3.30.70.330">
    <property type="match status" value="1"/>
</dbReference>
<dbReference type="PROSITE" id="PS50174">
    <property type="entry name" value="G_PATCH"/>
    <property type="match status" value="1"/>
</dbReference>
<dbReference type="GO" id="GO:0005681">
    <property type="term" value="C:spliceosomal complex"/>
    <property type="evidence" value="ECO:0007669"/>
    <property type="project" value="UniProtKB-UniRule"/>
</dbReference>
<keyword evidence="4 8" id="KW-0508">mRNA splicing</keyword>